<keyword evidence="2 6" id="KW-0238">DNA-binding</keyword>
<dbReference type="Pfam" id="PF00356">
    <property type="entry name" value="LacI"/>
    <property type="match status" value="1"/>
</dbReference>
<feature type="region of interest" description="Disordered" evidence="4">
    <location>
        <begin position="336"/>
        <end position="379"/>
    </location>
</feature>
<accession>A0ABV0GYE7</accession>
<protein>
    <submittedName>
        <fullName evidence="6">LacI family DNA-binding transcriptional regulator</fullName>
    </submittedName>
</protein>
<dbReference type="Gene3D" id="1.10.260.40">
    <property type="entry name" value="lambda repressor-like DNA-binding domains"/>
    <property type="match status" value="1"/>
</dbReference>
<dbReference type="PROSITE" id="PS50932">
    <property type="entry name" value="HTH_LACI_2"/>
    <property type="match status" value="1"/>
</dbReference>
<evidence type="ECO:0000313" key="7">
    <source>
        <dbReference type="Proteomes" id="UP001448614"/>
    </source>
</evidence>
<dbReference type="InterPro" id="IPR010982">
    <property type="entry name" value="Lambda_DNA-bd_dom_sf"/>
</dbReference>
<name>A0ABV0GYE7_PAENI</name>
<gene>
    <name evidence="6" type="ORF">V3C41_21675</name>
</gene>
<dbReference type="CDD" id="cd01392">
    <property type="entry name" value="HTH_LacI"/>
    <property type="match status" value="1"/>
</dbReference>
<evidence type="ECO:0000256" key="4">
    <source>
        <dbReference type="SAM" id="MobiDB-lite"/>
    </source>
</evidence>
<evidence type="ECO:0000313" key="6">
    <source>
        <dbReference type="EMBL" id="MEO3943683.1"/>
    </source>
</evidence>
<evidence type="ECO:0000256" key="3">
    <source>
        <dbReference type="ARBA" id="ARBA00023163"/>
    </source>
</evidence>
<comment type="caution">
    <text evidence="6">The sequence shown here is derived from an EMBL/GenBank/DDBJ whole genome shotgun (WGS) entry which is preliminary data.</text>
</comment>
<sequence>MSLNERPSKLTLSAVAQEVGVSVPTVSKVVNGREDVAQGTRARVLAALQRTGYKSPLQRKANPVQRTVEAVFDSLNSAYNMEVLKGIMEQANVSDMEVILSVTGLQAAPPLGPEERAQRMVDEGRSGMIVVTSAFGTAHLEAFQRRQIPIVVIDPLNPPPADLFSVGASNWAGGKVAATHLLELGHRRIAYIGGPATAECSQARLHGYMAALMAEGITVEHEYVSAGQFRPENGAAAFKALVALEDPPTAVFAGSDSIAMGVLAEARRQGIRIPEDMSLVGFDGTYQAEESTPPLTSVSQPLQEIGRSALNFILRQMQGEDIDSRRVELATHLVVRESTAPPRDSASAPAREAGSAPARESASAPAQESASAPKPASRA</sequence>
<dbReference type="InterPro" id="IPR046335">
    <property type="entry name" value="LacI/GalR-like_sensor"/>
</dbReference>
<dbReference type="GO" id="GO:0003677">
    <property type="term" value="F:DNA binding"/>
    <property type="evidence" value="ECO:0007669"/>
    <property type="project" value="UniProtKB-KW"/>
</dbReference>
<dbReference type="Proteomes" id="UP001448614">
    <property type="component" value="Unassembled WGS sequence"/>
</dbReference>
<evidence type="ECO:0000256" key="2">
    <source>
        <dbReference type="ARBA" id="ARBA00023125"/>
    </source>
</evidence>
<keyword evidence="3" id="KW-0804">Transcription</keyword>
<reference evidence="6 7" key="1">
    <citation type="journal article" date="2024" name="Appl. Microbiol. Biotechnol.">
        <title>Biosynthetic gene clusters with biotechnological applications in novel Antarctic isolates from Actinomycetota.</title>
        <authorList>
            <person name="Bruna P."/>
            <person name="Nunez-Montero K."/>
            <person name="Contreras M.J."/>
            <person name="Leal K."/>
            <person name="Garcia M."/>
            <person name="Abanto M."/>
            <person name="Barrientos L."/>
        </authorList>
    </citation>
    <scope>NUCLEOTIDE SEQUENCE [LARGE SCALE GENOMIC DNA]</scope>
    <source>
        <strain evidence="6 7">Se16.17</strain>
    </source>
</reference>
<dbReference type="SUPFAM" id="SSF53822">
    <property type="entry name" value="Periplasmic binding protein-like I"/>
    <property type="match status" value="1"/>
</dbReference>
<dbReference type="EMBL" id="JBBMFV010000004">
    <property type="protein sequence ID" value="MEO3943683.1"/>
    <property type="molecule type" value="Genomic_DNA"/>
</dbReference>
<dbReference type="InterPro" id="IPR000843">
    <property type="entry name" value="HTH_LacI"/>
</dbReference>
<dbReference type="SUPFAM" id="SSF47413">
    <property type="entry name" value="lambda repressor-like DNA-binding domains"/>
    <property type="match status" value="1"/>
</dbReference>
<proteinExistence type="predicted"/>
<dbReference type="Gene3D" id="3.40.50.2300">
    <property type="match status" value="2"/>
</dbReference>
<feature type="compositionally biased region" description="Low complexity" evidence="4">
    <location>
        <begin position="338"/>
        <end position="379"/>
    </location>
</feature>
<evidence type="ECO:0000259" key="5">
    <source>
        <dbReference type="PROSITE" id="PS50932"/>
    </source>
</evidence>
<keyword evidence="7" id="KW-1185">Reference proteome</keyword>
<dbReference type="Pfam" id="PF13377">
    <property type="entry name" value="Peripla_BP_3"/>
    <property type="match status" value="1"/>
</dbReference>
<feature type="domain" description="HTH lacI-type" evidence="5">
    <location>
        <begin position="10"/>
        <end position="54"/>
    </location>
</feature>
<dbReference type="PANTHER" id="PTHR30146:SF153">
    <property type="entry name" value="LACTOSE OPERON REPRESSOR"/>
    <property type="match status" value="1"/>
</dbReference>
<organism evidence="6 7">
    <name type="scientific">Paenarthrobacter nicotinovorans</name>
    <name type="common">Arthrobacter nicotinovorans</name>
    <dbReference type="NCBI Taxonomy" id="29320"/>
    <lineage>
        <taxon>Bacteria</taxon>
        <taxon>Bacillati</taxon>
        <taxon>Actinomycetota</taxon>
        <taxon>Actinomycetes</taxon>
        <taxon>Micrococcales</taxon>
        <taxon>Micrococcaceae</taxon>
        <taxon>Paenarthrobacter</taxon>
    </lineage>
</organism>
<dbReference type="SMART" id="SM00354">
    <property type="entry name" value="HTH_LACI"/>
    <property type="match status" value="1"/>
</dbReference>
<dbReference type="InterPro" id="IPR028082">
    <property type="entry name" value="Peripla_BP_I"/>
</dbReference>
<keyword evidence="1" id="KW-0805">Transcription regulation</keyword>
<dbReference type="RefSeq" id="WP_223945055.1">
    <property type="nucleotide sequence ID" value="NZ_JBBMFV010000004.1"/>
</dbReference>
<evidence type="ECO:0000256" key="1">
    <source>
        <dbReference type="ARBA" id="ARBA00023015"/>
    </source>
</evidence>
<dbReference type="PANTHER" id="PTHR30146">
    <property type="entry name" value="LACI-RELATED TRANSCRIPTIONAL REPRESSOR"/>
    <property type="match status" value="1"/>
</dbReference>